<gene>
    <name evidence="1" type="ORF">TbgDal_II4020</name>
</gene>
<dbReference type="EMBL" id="FN554965">
    <property type="protein sequence ID" value="CBH09626.1"/>
    <property type="molecule type" value="Genomic_DNA"/>
</dbReference>
<organism evidence="1 2">
    <name type="scientific">Trypanosoma brucei gambiense (strain MHOM/CI/86/DAL972)</name>
    <dbReference type="NCBI Taxonomy" id="679716"/>
    <lineage>
        <taxon>Eukaryota</taxon>
        <taxon>Discoba</taxon>
        <taxon>Euglenozoa</taxon>
        <taxon>Kinetoplastea</taxon>
        <taxon>Metakinetoplastina</taxon>
        <taxon>Trypanosomatida</taxon>
        <taxon>Trypanosomatidae</taxon>
        <taxon>Trypanosoma</taxon>
    </lineage>
</organism>
<evidence type="ECO:0000313" key="1">
    <source>
        <dbReference type="EMBL" id="CBH09626.1"/>
    </source>
</evidence>
<protein>
    <submittedName>
        <fullName evidence="1">Uncharacterized protein</fullName>
    </submittedName>
</protein>
<accession>C9ZJR6</accession>
<proteinExistence type="predicted"/>
<reference evidence="2" key="1">
    <citation type="journal article" date="2010" name="PLoS Negl. Trop. Dis.">
        <title>The genome sequence of Trypanosoma brucei gambiense, causative agent of chronic human african trypanosomiasis.</title>
        <authorList>
            <person name="Jackson A.P."/>
            <person name="Sanders M."/>
            <person name="Berry A."/>
            <person name="McQuillan J."/>
            <person name="Aslett M.A."/>
            <person name="Quail M.A."/>
            <person name="Chukualim B."/>
            <person name="Capewell P."/>
            <person name="MacLeod A."/>
            <person name="Melville S.E."/>
            <person name="Gibson W."/>
            <person name="Barry J.D."/>
            <person name="Berriman M."/>
            <person name="Hertz-Fowler C."/>
        </authorList>
    </citation>
    <scope>NUCLEOTIDE SEQUENCE [LARGE SCALE GENOMIC DNA]</scope>
    <source>
        <strain evidence="2">MHOM/CI/86/DAL972</strain>
    </source>
</reference>
<dbReference type="AlphaFoldDB" id="C9ZJR6"/>
<dbReference type="GeneID" id="23858782"/>
<dbReference type="Proteomes" id="UP000002316">
    <property type="component" value="Chromosome 2"/>
</dbReference>
<name>C9ZJR6_TRYB9</name>
<sequence length="111" mass="12557">MLSYCVADVSPVAVHRGVPAPDKFAGLGLRIRFCGLEPLPPLYKRLRNHTGCRKEERHCIFFLFFEVVLTRCWARKGVGEAVEYPGVFLQLHFPQPGFVWDSWVPLLATAG</sequence>
<evidence type="ECO:0000313" key="2">
    <source>
        <dbReference type="Proteomes" id="UP000002316"/>
    </source>
</evidence>
<dbReference type="RefSeq" id="XP_011771930.1">
    <property type="nucleotide sequence ID" value="XM_011773628.1"/>
</dbReference>
<dbReference type="KEGG" id="tbg:TbgDal_II4020"/>